<keyword evidence="4" id="KW-0560">Oxidoreductase</keyword>
<feature type="domain" description="FAD dependent oxidoreductase" evidence="6">
    <location>
        <begin position="48"/>
        <end position="434"/>
    </location>
</feature>
<dbReference type="NCBIfam" id="NF008726">
    <property type="entry name" value="PRK11728.1"/>
    <property type="match status" value="1"/>
</dbReference>
<dbReference type="GO" id="GO:0047545">
    <property type="term" value="F:(S)-2-hydroxyglutarate dehydrogenase activity"/>
    <property type="evidence" value="ECO:0007669"/>
    <property type="project" value="TreeGrafter"/>
</dbReference>
<organism evidence="7 8">
    <name type="scientific">Aquamicrobium aerolatum DSM 21857</name>
    <dbReference type="NCBI Taxonomy" id="1121003"/>
    <lineage>
        <taxon>Bacteria</taxon>
        <taxon>Pseudomonadati</taxon>
        <taxon>Pseudomonadota</taxon>
        <taxon>Alphaproteobacteria</taxon>
        <taxon>Hyphomicrobiales</taxon>
        <taxon>Phyllobacteriaceae</taxon>
        <taxon>Aerobium</taxon>
    </lineage>
</organism>
<dbReference type="InterPro" id="IPR006076">
    <property type="entry name" value="FAD-dep_OxRdtase"/>
</dbReference>
<dbReference type="EMBL" id="FORF01000018">
    <property type="protein sequence ID" value="SFJ41670.1"/>
    <property type="molecule type" value="Genomic_DNA"/>
</dbReference>
<evidence type="ECO:0000256" key="1">
    <source>
        <dbReference type="ARBA" id="ARBA00001974"/>
    </source>
</evidence>
<name>A0A1I3R6J0_9HYPH</name>
<dbReference type="STRING" id="1121003.SAMN03080618_02895"/>
<dbReference type="Proteomes" id="UP000242763">
    <property type="component" value="Unassembled WGS sequence"/>
</dbReference>
<dbReference type="GO" id="GO:0005737">
    <property type="term" value="C:cytoplasm"/>
    <property type="evidence" value="ECO:0007669"/>
    <property type="project" value="TreeGrafter"/>
</dbReference>
<reference evidence="8" key="1">
    <citation type="submission" date="2016-10" db="EMBL/GenBank/DDBJ databases">
        <authorList>
            <person name="Varghese N."/>
            <person name="Submissions S."/>
        </authorList>
    </citation>
    <scope>NUCLEOTIDE SEQUENCE [LARGE SCALE GENOMIC DNA]</scope>
    <source>
        <strain evidence="8">DSM 21857</strain>
    </source>
</reference>
<keyword evidence="8" id="KW-1185">Reference proteome</keyword>
<dbReference type="PANTHER" id="PTHR43104">
    <property type="entry name" value="L-2-HYDROXYGLUTARATE DEHYDROGENASE, MITOCHONDRIAL"/>
    <property type="match status" value="1"/>
</dbReference>
<dbReference type="AlphaFoldDB" id="A0A1I3R6J0"/>
<comment type="cofactor">
    <cofactor evidence="1">
        <name>FAD</name>
        <dbReference type="ChEBI" id="CHEBI:57692"/>
    </cofactor>
</comment>
<sequence>MGAATGVQVLAETALAEAFAYDGPMLIEAVLESDTSPSTVGAKPMVFDLAVIGGGIVGMATALRYQARNPTHSIVVLEKEAAVACHQSGHNSGVIHAGVYYAPGSLKARLCRKGALQMKEFCNAHDVPYEQLGKMIVATKDVEVERLGELGQRAIANGIPFEDIDQTELARREPYISGLAALFFPESAIVDYGRVTRRMADILIANGGEVRLNARVQGIAETAEMVALTVTDGATVQARHLVVCGGAQADRLARLAGLRCDFRLVPFRGEYYQLDSAVRAKVRHLIYPVPDPDLPFLGIHLTHEPDGQISVGPNAVLGLSREGLPQFSFDLRDMFDTLTYPGFWRFLRGNLASGLAEMRNSLIASAYLTACRNYMPSLQRQDLRGRKAGVRAQIIMDDGAIMHDFLMLKTQRMTHLCCAPSPAATSSLAIADHILDEQQSDMHAA</sequence>
<evidence type="ECO:0000256" key="3">
    <source>
        <dbReference type="ARBA" id="ARBA00022827"/>
    </source>
</evidence>
<proteinExistence type="inferred from homology"/>
<evidence type="ECO:0000256" key="5">
    <source>
        <dbReference type="ARBA" id="ARBA00037941"/>
    </source>
</evidence>
<accession>A0A1I3R6J0</accession>
<dbReference type="Pfam" id="PF01266">
    <property type="entry name" value="DAO"/>
    <property type="match status" value="1"/>
</dbReference>
<evidence type="ECO:0000313" key="8">
    <source>
        <dbReference type="Proteomes" id="UP000242763"/>
    </source>
</evidence>
<dbReference type="Gene3D" id="3.50.50.60">
    <property type="entry name" value="FAD/NAD(P)-binding domain"/>
    <property type="match status" value="1"/>
</dbReference>
<dbReference type="SUPFAM" id="SSF51905">
    <property type="entry name" value="FAD/NAD(P)-binding domain"/>
    <property type="match status" value="1"/>
</dbReference>
<dbReference type="PANTHER" id="PTHR43104:SF2">
    <property type="entry name" value="L-2-HYDROXYGLUTARATE DEHYDROGENASE, MITOCHONDRIAL"/>
    <property type="match status" value="1"/>
</dbReference>
<dbReference type="InterPro" id="IPR036188">
    <property type="entry name" value="FAD/NAD-bd_sf"/>
</dbReference>
<protein>
    <submittedName>
        <fullName evidence="7">L-2-hydroxyglutarate oxidase</fullName>
    </submittedName>
</protein>
<evidence type="ECO:0000259" key="6">
    <source>
        <dbReference type="Pfam" id="PF01266"/>
    </source>
</evidence>
<evidence type="ECO:0000256" key="4">
    <source>
        <dbReference type="ARBA" id="ARBA00023002"/>
    </source>
</evidence>
<comment type="similarity">
    <text evidence="5">Belongs to the L2HGDH family.</text>
</comment>
<evidence type="ECO:0000256" key="2">
    <source>
        <dbReference type="ARBA" id="ARBA00022630"/>
    </source>
</evidence>
<dbReference type="Gene3D" id="3.30.9.10">
    <property type="entry name" value="D-Amino Acid Oxidase, subunit A, domain 2"/>
    <property type="match status" value="1"/>
</dbReference>
<evidence type="ECO:0000313" key="7">
    <source>
        <dbReference type="EMBL" id="SFJ41670.1"/>
    </source>
</evidence>
<gene>
    <name evidence="7" type="ORF">SAMN03080618_02895</name>
</gene>
<keyword evidence="2" id="KW-0285">Flavoprotein</keyword>
<keyword evidence="3" id="KW-0274">FAD</keyword>